<gene>
    <name evidence="13" type="primary">engC</name>
    <name evidence="10" type="synonym">rsgA</name>
    <name evidence="13" type="ORF">MGALLINA_02680</name>
</gene>
<dbReference type="HAMAP" id="MF_01820">
    <property type="entry name" value="GTPase_RsgA"/>
    <property type="match status" value="1"/>
</dbReference>
<dbReference type="InterPro" id="IPR004881">
    <property type="entry name" value="Ribosome_biogen_GTPase_RsgA"/>
</dbReference>
<comment type="subcellular location">
    <subcellularLocation>
        <location evidence="10">Cytoplasm</location>
    </subcellularLocation>
</comment>
<dbReference type="GO" id="GO:0042274">
    <property type="term" value="P:ribosomal small subunit biogenesis"/>
    <property type="evidence" value="ECO:0007669"/>
    <property type="project" value="UniProtKB-UniRule"/>
</dbReference>
<evidence type="ECO:0000256" key="4">
    <source>
        <dbReference type="ARBA" id="ARBA00022730"/>
    </source>
</evidence>
<accession>A0A168RFR4</accession>
<dbReference type="RefSeq" id="WP_063626065.1">
    <property type="nucleotide sequence ID" value="NZ_LVLH01000028.1"/>
</dbReference>
<dbReference type="Pfam" id="PF16745">
    <property type="entry name" value="RsgA_N"/>
    <property type="match status" value="1"/>
</dbReference>
<evidence type="ECO:0000313" key="13">
    <source>
        <dbReference type="EMBL" id="OAB48938.1"/>
    </source>
</evidence>
<evidence type="ECO:0000256" key="9">
    <source>
        <dbReference type="ARBA" id="ARBA00023134"/>
    </source>
</evidence>
<dbReference type="EC" id="3.6.1.-" evidence="10"/>
<evidence type="ECO:0000256" key="5">
    <source>
        <dbReference type="ARBA" id="ARBA00022741"/>
    </source>
</evidence>
<dbReference type="Pfam" id="PF03193">
    <property type="entry name" value="RsgA_GTPase"/>
    <property type="match status" value="1"/>
</dbReference>
<comment type="similarity">
    <text evidence="10">Belongs to the TRAFAC class YlqF/YawG GTPase family. RsgA subfamily.</text>
</comment>
<feature type="binding site" evidence="10">
    <location>
        <begin position="108"/>
        <end position="111"/>
    </location>
    <ligand>
        <name>GTP</name>
        <dbReference type="ChEBI" id="CHEBI:37565"/>
    </ligand>
</feature>
<dbReference type="InterPro" id="IPR010914">
    <property type="entry name" value="RsgA_GTPase_dom"/>
</dbReference>
<dbReference type="CDD" id="cd01854">
    <property type="entry name" value="YjeQ_EngC"/>
    <property type="match status" value="1"/>
</dbReference>
<dbReference type="GO" id="GO:0005737">
    <property type="term" value="C:cytoplasm"/>
    <property type="evidence" value="ECO:0007669"/>
    <property type="project" value="UniProtKB-SubCell"/>
</dbReference>
<feature type="binding site" evidence="10">
    <location>
        <position position="234"/>
    </location>
    <ligand>
        <name>Zn(2+)</name>
        <dbReference type="ChEBI" id="CHEBI:29105"/>
    </ligand>
</feature>
<dbReference type="GO" id="GO:0019843">
    <property type="term" value="F:rRNA binding"/>
    <property type="evidence" value="ECO:0007669"/>
    <property type="project" value="UniProtKB-KW"/>
</dbReference>
<evidence type="ECO:0000256" key="1">
    <source>
        <dbReference type="ARBA" id="ARBA00022490"/>
    </source>
</evidence>
<dbReference type="PROSITE" id="PS50936">
    <property type="entry name" value="ENGC_GTPASE"/>
    <property type="match status" value="1"/>
</dbReference>
<keyword evidence="9 10" id="KW-0342">GTP-binding</keyword>
<dbReference type="STRING" id="29557.MGALLINA_02680"/>
<feature type="domain" description="EngC GTPase" evidence="11">
    <location>
        <begin position="68"/>
        <end position="209"/>
    </location>
</feature>
<comment type="cofactor">
    <cofactor evidence="10">
        <name>Zn(2+)</name>
        <dbReference type="ChEBI" id="CHEBI:29105"/>
    </cofactor>
    <text evidence="10">Binds 1 zinc ion per subunit.</text>
</comment>
<evidence type="ECO:0000256" key="7">
    <source>
        <dbReference type="ARBA" id="ARBA00022833"/>
    </source>
</evidence>
<evidence type="ECO:0000259" key="11">
    <source>
        <dbReference type="PROSITE" id="PS50936"/>
    </source>
</evidence>
<dbReference type="PROSITE" id="PS51721">
    <property type="entry name" value="G_CP"/>
    <property type="match status" value="1"/>
</dbReference>
<proteinExistence type="inferred from homology"/>
<feature type="binding site" evidence="10">
    <location>
        <position position="241"/>
    </location>
    <ligand>
        <name>Zn(2+)</name>
        <dbReference type="ChEBI" id="CHEBI:29105"/>
    </ligand>
</feature>
<feature type="binding site" evidence="10">
    <location>
        <position position="249"/>
    </location>
    <ligand>
        <name>Zn(2+)</name>
        <dbReference type="ChEBI" id="CHEBI:29105"/>
    </ligand>
</feature>
<comment type="function">
    <text evidence="10">One of several proteins that assist in the late maturation steps of the functional core of the 30S ribosomal subunit. Helps release RbfA from mature subunits. May play a role in the assembly of ribosomal proteins into the subunit. Circularly permuted GTPase that catalyzes slow GTP hydrolysis, GTPase activity is stimulated by the 30S ribosomal subunit.</text>
</comment>
<dbReference type="SUPFAM" id="SSF52540">
    <property type="entry name" value="P-loop containing nucleoside triphosphate hydrolases"/>
    <property type="match status" value="1"/>
</dbReference>
<dbReference type="OrthoDB" id="9809485at2"/>
<evidence type="ECO:0000256" key="10">
    <source>
        <dbReference type="HAMAP-Rule" id="MF_01820"/>
    </source>
</evidence>
<dbReference type="InterPro" id="IPR012340">
    <property type="entry name" value="NA-bd_OB-fold"/>
</dbReference>
<dbReference type="PANTHER" id="PTHR32120:SF11">
    <property type="entry name" value="SMALL RIBOSOMAL SUBUNIT BIOGENESIS GTPASE RSGA 1, MITOCHONDRIAL-RELATED"/>
    <property type="match status" value="1"/>
</dbReference>
<keyword evidence="8 10" id="KW-0694">RNA-binding</keyword>
<keyword evidence="14" id="KW-1185">Reference proteome</keyword>
<dbReference type="GO" id="GO:0046872">
    <property type="term" value="F:metal ion binding"/>
    <property type="evidence" value="ECO:0007669"/>
    <property type="project" value="UniProtKB-KW"/>
</dbReference>
<dbReference type="Proteomes" id="UP000076983">
    <property type="component" value="Unassembled WGS sequence"/>
</dbReference>
<comment type="subunit">
    <text evidence="10">Monomer. Associates with 30S ribosomal subunit, binds 16S rRNA.</text>
</comment>
<keyword evidence="7 10" id="KW-0862">Zinc</keyword>
<reference evidence="13 14" key="1">
    <citation type="submission" date="2016-03" db="EMBL/GenBank/DDBJ databases">
        <title>Genome sequence of Mycoplasma gallinarum strain Mgn_IPT.</title>
        <authorList>
            <person name="Yacoub E."/>
            <person name="Sirand-Pugnet P."/>
            <person name="Barre A."/>
            <person name="Maurier F."/>
            <person name="Blanchard A."/>
            <person name="Ben Abdelmoumen B.M."/>
        </authorList>
    </citation>
    <scope>NUCLEOTIDE SEQUENCE [LARGE SCALE GENOMIC DNA]</scope>
    <source>
        <strain evidence="13 14">Mgn_IPT</strain>
    </source>
</reference>
<organism evidence="13 14">
    <name type="scientific">Mycoplasmopsis gallinarum</name>
    <dbReference type="NCBI Taxonomy" id="29557"/>
    <lineage>
        <taxon>Bacteria</taxon>
        <taxon>Bacillati</taxon>
        <taxon>Mycoplasmatota</taxon>
        <taxon>Mycoplasmoidales</taxon>
        <taxon>Metamycoplasmataceae</taxon>
        <taxon>Mycoplasmopsis</taxon>
    </lineage>
</organism>
<evidence type="ECO:0000256" key="8">
    <source>
        <dbReference type="ARBA" id="ARBA00022884"/>
    </source>
</evidence>
<dbReference type="Gene3D" id="2.40.50.140">
    <property type="entry name" value="Nucleic acid-binding proteins"/>
    <property type="match status" value="1"/>
</dbReference>
<feature type="binding site" evidence="10">
    <location>
        <position position="239"/>
    </location>
    <ligand>
        <name>Zn(2+)</name>
        <dbReference type="ChEBI" id="CHEBI:29105"/>
    </ligand>
</feature>
<keyword evidence="3 10" id="KW-0479">Metal-binding</keyword>
<dbReference type="NCBIfam" id="TIGR00157">
    <property type="entry name" value="ribosome small subunit-dependent GTPase A"/>
    <property type="match status" value="1"/>
</dbReference>
<keyword evidence="4 10" id="KW-0699">rRNA-binding</keyword>
<evidence type="ECO:0000259" key="12">
    <source>
        <dbReference type="PROSITE" id="PS51721"/>
    </source>
</evidence>
<evidence type="ECO:0000256" key="2">
    <source>
        <dbReference type="ARBA" id="ARBA00022517"/>
    </source>
</evidence>
<name>A0A168RFR4_9BACT</name>
<feature type="domain" description="CP-type G" evidence="12">
    <location>
        <begin position="59"/>
        <end position="211"/>
    </location>
</feature>
<dbReference type="PATRIC" id="fig|29557.3.peg.252"/>
<keyword evidence="5 10" id="KW-0547">Nucleotide-binding</keyword>
<dbReference type="GO" id="GO:0003924">
    <property type="term" value="F:GTPase activity"/>
    <property type="evidence" value="ECO:0007669"/>
    <property type="project" value="UniProtKB-UniRule"/>
</dbReference>
<comment type="caution">
    <text evidence="13">The sequence shown here is derived from an EMBL/GenBank/DDBJ whole genome shotgun (WGS) entry which is preliminary data.</text>
</comment>
<sequence>MRGRIYSINSGKYQIKNENEKFHLLPAAGVFRHNNITPLVGDFVEFDENGYITDIYERLNSFIRPKVANIDHIIVVMSVKEPKFQTFLVDKYLALIESKNIEPIIFITKNDLGSISYAEDYKQLGYQVYELTHNSDDWIEIIKHIFDGNTCSFMGQSGVGKTTIINKMLNLNLETKRISKNADRGQHTTRIVQIYDTFGGYLIDTPGFSSLDIKMTKLELSKSFQQFKNLSKLCKFKTCLHDNEPVEYCNIKLNVGKEIPEFRYENYLKLLKEVK</sequence>
<keyword evidence="1 10" id="KW-0963">Cytoplasm</keyword>
<evidence type="ECO:0000256" key="6">
    <source>
        <dbReference type="ARBA" id="ARBA00022801"/>
    </source>
</evidence>
<evidence type="ECO:0000313" key="14">
    <source>
        <dbReference type="Proteomes" id="UP000076983"/>
    </source>
</evidence>
<dbReference type="Gene3D" id="1.10.40.50">
    <property type="entry name" value="Probable gtpase engc, domain 3"/>
    <property type="match status" value="1"/>
</dbReference>
<dbReference type="InterPro" id="IPR030378">
    <property type="entry name" value="G_CP_dom"/>
</dbReference>
<keyword evidence="6 10" id="KW-0378">Hydrolase</keyword>
<dbReference type="Gene3D" id="3.40.50.300">
    <property type="entry name" value="P-loop containing nucleotide triphosphate hydrolases"/>
    <property type="match status" value="1"/>
</dbReference>
<keyword evidence="2 10" id="KW-0690">Ribosome biogenesis</keyword>
<dbReference type="InterPro" id="IPR027417">
    <property type="entry name" value="P-loop_NTPase"/>
</dbReference>
<evidence type="ECO:0000256" key="3">
    <source>
        <dbReference type="ARBA" id="ARBA00022723"/>
    </source>
</evidence>
<dbReference type="EMBL" id="LVLH01000028">
    <property type="protein sequence ID" value="OAB48938.1"/>
    <property type="molecule type" value="Genomic_DNA"/>
</dbReference>
<dbReference type="InterPro" id="IPR031944">
    <property type="entry name" value="RsgA_N"/>
</dbReference>
<protein>
    <recommendedName>
        <fullName evidence="10">Small ribosomal subunit biogenesis GTPase RsgA</fullName>
        <ecNumber evidence="10">3.6.1.-</ecNumber>
    </recommendedName>
</protein>
<dbReference type="PANTHER" id="PTHR32120">
    <property type="entry name" value="SMALL RIBOSOMAL SUBUNIT BIOGENESIS GTPASE RSGA"/>
    <property type="match status" value="1"/>
</dbReference>
<dbReference type="AlphaFoldDB" id="A0A168RFR4"/>
<feature type="binding site" evidence="10">
    <location>
        <begin position="155"/>
        <end position="163"/>
    </location>
    <ligand>
        <name>GTP</name>
        <dbReference type="ChEBI" id="CHEBI:37565"/>
    </ligand>
</feature>
<dbReference type="SUPFAM" id="SSF50249">
    <property type="entry name" value="Nucleic acid-binding proteins"/>
    <property type="match status" value="1"/>
</dbReference>
<dbReference type="GO" id="GO:0005525">
    <property type="term" value="F:GTP binding"/>
    <property type="evidence" value="ECO:0007669"/>
    <property type="project" value="UniProtKB-UniRule"/>
</dbReference>